<accession>A0A238X2U3</accession>
<organism evidence="3 4">
    <name type="scientific">Actinoplanes regularis</name>
    <dbReference type="NCBI Taxonomy" id="52697"/>
    <lineage>
        <taxon>Bacteria</taxon>
        <taxon>Bacillati</taxon>
        <taxon>Actinomycetota</taxon>
        <taxon>Actinomycetes</taxon>
        <taxon>Micromonosporales</taxon>
        <taxon>Micromonosporaceae</taxon>
        <taxon>Actinoplanes</taxon>
    </lineage>
</organism>
<dbReference type="InterPro" id="IPR012347">
    <property type="entry name" value="Ferritin-like"/>
</dbReference>
<dbReference type="Proteomes" id="UP000198415">
    <property type="component" value="Unassembled WGS sequence"/>
</dbReference>
<dbReference type="InterPro" id="IPR025419">
    <property type="entry name" value="DUF4142"/>
</dbReference>
<dbReference type="EMBL" id="FZNR01000003">
    <property type="protein sequence ID" value="SNR53286.1"/>
    <property type="molecule type" value="Genomic_DNA"/>
</dbReference>
<evidence type="ECO:0000313" key="4">
    <source>
        <dbReference type="Proteomes" id="UP000198415"/>
    </source>
</evidence>
<sequence length="176" mass="18354">MGSRHLAVVLAVVAATVAPASMSVAAEQTAPVTQRLDPDVSFLVTAHQANLAQIALGQIAAKRGTSPTVRSLGARFAADSTKHDIGVQSVAKALRVPLESTPNATVRQSILAYQSASTAAFDTLFLTSQTALHAQADRLVRTELADGDEALVRKIAAASLPVIKQHTAQLALASRR</sequence>
<reference evidence="3 4" key="1">
    <citation type="submission" date="2017-06" db="EMBL/GenBank/DDBJ databases">
        <authorList>
            <person name="Kim H.J."/>
            <person name="Triplett B.A."/>
        </authorList>
    </citation>
    <scope>NUCLEOTIDE SEQUENCE [LARGE SCALE GENOMIC DNA]</scope>
    <source>
        <strain evidence="3 4">DSM 43151</strain>
    </source>
</reference>
<gene>
    <name evidence="3" type="ORF">SAMN06264365_10318</name>
</gene>
<keyword evidence="4" id="KW-1185">Reference proteome</keyword>
<dbReference type="AlphaFoldDB" id="A0A238X2U3"/>
<protein>
    <submittedName>
        <fullName evidence="3">Putative membrane protein</fullName>
    </submittedName>
</protein>
<evidence type="ECO:0000313" key="3">
    <source>
        <dbReference type="EMBL" id="SNR53286.1"/>
    </source>
</evidence>
<keyword evidence="1" id="KW-0732">Signal</keyword>
<name>A0A238X2U3_9ACTN</name>
<feature type="domain" description="DUF4142" evidence="2">
    <location>
        <begin position="39"/>
        <end position="169"/>
    </location>
</feature>
<dbReference type="RefSeq" id="WP_089292691.1">
    <property type="nucleotide sequence ID" value="NZ_BOMU01000039.1"/>
</dbReference>
<dbReference type="Pfam" id="PF13628">
    <property type="entry name" value="DUF4142"/>
    <property type="match status" value="1"/>
</dbReference>
<proteinExistence type="predicted"/>
<feature type="signal peptide" evidence="1">
    <location>
        <begin position="1"/>
        <end position="25"/>
    </location>
</feature>
<dbReference type="OrthoDB" id="3405189at2"/>
<feature type="chain" id="PRO_5013054111" evidence="1">
    <location>
        <begin position="26"/>
        <end position="176"/>
    </location>
</feature>
<dbReference type="Gene3D" id="1.20.1260.10">
    <property type="match status" value="1"/>
</dbReference>
<evidence type="ECO:0000256" key="1">
    <source>
        <dbReference type="SAM" id="SignalP"/>
    </source>
</evidence>
<evidence type="ECO:0000259" key="2">
    <source>
        <dbReference type="Pfam" id="PF13628"/>
    </source>
</evidence>